<dbReference type="InterPro" id="IPR016130">
    <property type="entry name" value="Tyr_Pase_AS"/>
</dbReference>
<feature type="domain" description="Tyrosine-protein phosphatase" evidence="4">
    <location>
        <begin position="23"/>
        <end position="168"/>
    </location>
</feature>
<dbReference type="InterPro" id="IPR000340">
    <property type="entry name" value="Dual-sp_phosphatase_cat-dom"/>
</dbReference>
<organism evidence="6">
    <name type="scientific">Clandestinovirus</name>
    <dbReference type="NCBI Taxonomy" id="2831644"/>
    <lineage>
        <taxon>Viruses</taxon>
    </lineage>
</organism>
<reference evidence="6" key="1">
    <citation type="submission" date="2021-06" db="EMBL/GenBank/DDBJ databases">
        <authorList>
            <person name="Rolland C."/>
        </authorList>
    </citation>
    <scope>NUCLEOTIDE SEQUENCE</scope>
    <source>
        <strain evidence="6">347.936635</strain>
    </source>
</reference>
<dbReference type="InterPro" id="IPR029021">
    <property type="entry name" value="Prot-tyrosine_phosphatase-like"/>
</dbReference>
<dbReference type="SMART" id="SM00195">
    <property type="entry name" value="DSPc"/>
    <property type="match status" value="1"/>
</dbReference>
<evidence type="ECO:0000259" key="4">
    <source>
        <dbReference type="PROSITE" id="PS50054"/>
    </source>
</evidence>
<feature type="domain" description="Tyrosine specific protein phosphatases" evidence="5">
    <location>
        <begin position="88"/>
        <end position="157"/>
    </location>
</feature>
<accession>A0A8F8KKK1</accession>
<dbReference type="GO" id="GO:0004721">
    <property type="term" value="F:phosphoprotein phosphatase activity"/>
    <property type="evidence" value="ECO:0007669"/>
    <property type="project" value="UniProtKB-KW"/>
</dbReference>
<gene>
    <name evidence="6" type="ORF">KOM_12_73</name>
</gene>
<evidence type="ECO:0000256" key="2">
    <source>
        <dbReference type="ARBA" id="ARBA00022801"/>
    </source>
</evidence>
<sequence length="168" mass="18979">MDPERLVRLLSKFDVHNFPVRGQVSHILHNIYLSDIAFGQDVKKIADQKFKMVINISEVPTPDYIANQMIESGIEYSHFEVDTDDPNTVLTDAMRQSLIHFQAVGGKTLFHCSAGCSRSAAVVIYILCKYYGLSMESACDLIVKQRPCVSPMPNYLVQVHDLLAMERD</sequence>
<protein>
    <submittedName>
        <fullName evidence="6">Dual-specificity protein phosphatase</fullName>
    </submittedName>
</protein>
<keyword evidence="2" id="KW-0378">Hydrolase</keyword>
<proteinExistence type="inferred from homology"/>
<comment type="similarity">
    <text evidence="1">Belongs to the protein-tyrosine phosphatase family. Non-receptor class dual specificity subfamily.</text>
</comment>
<dbReference type="Gene3D" id="3.90.190.10">
    <property type="entry name" value="Protein tyrosine phosphatase superfamily"/>
    <property type="match status" value="1"/>
</dbReference>
<keyword evidence="3" id="KW-0904">Protein phosphatase</keyword>
<dbReference type="EMBL" id="MZ420154">
    <property type="protein sequence ID" value="QYA18343.1"/>
    <property type="molecule type" value="Genomic_DNA"/>
</dbReference>
<dbReference type="PROSITE" id="PS50054">
    <property type="entry name" value="TYR_PHOSPHATASE_DUAL"/>
    <property type="match status" value="1"/>
</dbReference>
<dbReference type="CDD" id="cd14498">
    <property type="entry name" value="DSP"/>
    <property type="match status" value="1"/>
</dbReference>
<evidence type="ECO:0000259" key="5">
    <source>
        <dbReference type="PROSITE" id="PS50056"/>
    </source>
</evidence>
<dbReference type="InterPro" id="IPR020422">
    <property type="entry name" value="TYR_PHOSPHATASE_DUAL_dom"/>
</dbReference>
<evidence type="ECO:0000256" key="3">
    <source>
        <dbReference type="ARBA" id="ARBA00022912"/>
    </source>
</evidence>
<dbReference type="InterPro" id="IPR000387">
    <property type="entry name" value="Tyr_Pase_dom"/>
</dbReference>
<dbReference type="PANTHER" id="PTHR45961">
    <property type="entry name" value="IP21249P"/>
    <property type="match status" value="1"/>
</dbReference>
<dbReference type="PROSITE" id="PS00383">
    <property type="entry name" value="TYR_PHOSPHATASE_1"/>
    <property type="match status" value="1"/>
</dbReference>
<dbReference type="PROSITE" id="PS50056">
    <property type="entry name" value="TYR_PHOSPHATASE_2"/>
    <property type="match status" value="1"/>
</dbReference>
<name>A0A8F8KKK1_9VIRU</name>
<dbReference type="SUPFAM" id="SSF52799">
    <property type="entry name" value="(Phosphotyrosine protein) phosphatases II"/>
    <property type="match status" value="1"/>
</dbReference>
<evidence type="ECO:0000313" key="6">
    <source>
        <dbReference type="EMBL" id="QYA18343.1"/>
    </source>
</evidence>
<dbReference type="Pfam" id="PF00782">
    <property type="entry name" value="DSPc"/>
    <property type="match status" value="1"/>
</dbReference>
<dbReference type="PANTHER" id="PTHR45961:SF6">
    <property type="entry name" value="IP21249P"/>
    <property type="match status" value="1"/>
</dbReference>
<evidence type="ECO:0000256" key="1">
    <source>
        <dbReference type="ARBA" id="ARBA00008601"/>
    </source>
</evidence>
<dbReference type="InterPro" id="IPR052103">
    <property type="entry name" value="Dual_spec_Phospatases"/>
</dbReference>